<feature type="compositionally biased region" description="Acidic residues" evidence="3">
    <location>
        <begin position="382"/>
        <end position="407"/>
    </location>
</feature>
<protein>
    <submittedName>
        <fullName evidence="6 7">GRB10-interacting GYF protein 1 isoform X1</fullName>
    </submittedName>
</protein>
<feature type="compositionally biased region" description="Low complexity" evidence="3">
    <location>
        <begin position="913"/>
        <end position="930"/>
    </location>
</feature>
<dbReference type="KEGG" id="elk:111145585"/>
<dbReference type="CDD" id="cd00072">
    <property type="entry name" value="GYF"/>
    <property type="match status" value="1"/>
</dbReference>
<feature type="compositionally biased region" description="Basic and acidic residues" evidence="3">
    <location>
        <begin position="297"/>
        <end position="325"/>
    </location>
</feature>
<comment type="similarity">
    <text evidence="2">Belongs to the GIGYF family.</text>
</comment>
<dbReference type="Pfam" id="PF02213">
    <property type="entry name" value="GYF"/>
    <property type="match status" value="1"/>
</dbReference>
<keyword evidence="5" id="KW-1185">Reference proteome</keyword>
<dbReference type="PANTHER" id="PTHR14445:SF37">
    <property type="entry name" value="GRB10-INTERACTING GYF PROTEIN 1"/>
    <property type="match status" value="1"/>
</dbReference>
<dbReference type="InterPro" id="IPR051640">
    <property type="entry name" value="GRB10-interact_GYF"/>
</dbReference>
<dbReference type="PANTHER" id="PTHR14445">
    <property type="entry name" value="GRB10 INTERACTING GYF PROTEIN"/>
    <property type="match status" value="1"/>
</dbReference>
<evidence type="ECO:0000256" key="2">
    <source>
        <dbReference type="ARBA" id="ARBA00038015"/>
    </source>
</evidence>
<reference evidence="6 7" key="1">
    <citation type="submission" date="2025-04" db="UniProtKB">
        <authorList>
            <consortium name="RefSeq"/>
        </authorList>
    </citation>
    <scope>IDENTIFICATION</scope>
    <source>
        <tissue evidence="6 7">Blood</tissue>
    </source>
</reference>
<feature type="compositionally biased region" description="Basic and acidic residues" evidence="3">
    <location>
        <begin position="447"/>
        <end position="460"/>
    </location>
</feature>
<feature type="compositionally biased region" description="Gly residues" evidence="3">
    <location>
        <begin position="105"/>
        <end position="116"/>
    </location>
</feature>
<feature type="region of interest" description="Disordered" evidence="3">
    <location>
        <begin position="1045"/>
        <end position="1064"/>
    </location>
</feature>
<feature type="region of interest" description="Disordered" evidence="3">
    <location>
        <begin position="143"/>
        <end position="178"/>
    </location>
</feature>
<evidence type="ECO:0000256" key="1">
    <source>
        <dbReference type="ARBA" id="ARBA00022553"/>
    </source>
</evidence>
<feature type="region of interest" description="Disordered" evidence="3">
    <location>
        <begin position="105"/>
        <end position="131"/>
    </location>
</feature>
<dbReference type="RefSeq" id="XP_022356258.1">
    <property type="nucleotide sequence ID" value="XM_022500550.1"/>
</dbReference>
<dbReference type="OrthoDB" id="48509at2759"/>
<sequence>MAAETLNFGPEWLRALSSGGSVASPPPSPAMPKYKLADYRYGREEMLALYIKENKVPDELQDREFAAVLQEEPLQPLALEPLTEEEQRNFSLSVNSVAVLRLMGKGAGPPLGGTSRGRGSTRSRGRGRGDSCFYQRSIEEGDGAFGRNPREIQRSQSWDDRGERRFEKSARRDGGMESGDGLVLKVIERWGGGGLKWGVFSCGRWRGQEGLERASSRDHGCRSTDCVFPHPQARSGFEEGGAGPRKEHARSDSENWRSLREEQEEEEEGSWRLGAGPRRDGDRWRSASPDGGPRSAGWREHGDRRRKFEFDLRGDRGGCGEEEGRGGGGSSHLRRCRGPDGFEEDKDGLPEWCLDDEDEEMGTFDASGAFLPLKKGPKEPIPEEQELDFQGLEEEEEEPPEGLDEGGPEAGGKELTPLPPQEEKSSSPSPLPTLGPLWGANGEGDDAADKDLPAAEDDVRGLPLSPGVGSPPGPPGDLEDDEGLKHLQQEAEKLVASLQDSSLEEEQFTAAMQAQGLRHSAAATALPLSHGAARKWFYKDPQGEIQGPFTTQEMAEWFQAGYFSMALLVKRGCDEGFQPLGEVIKMWGRVPFAPGPSPPPLLGNMDQERLKKQQEMAAAALYQQLQHQQFLQLVGSRQLPQCALREKAALGDLSPPQQQQLAAFLQQLQALKPPRGGDQNLLPTMNRSLSVPDSGPLWDIHTSASSQSGGEASLWDIPINSSTQGPILEQLQLQHKFQERREVELRAKREEEERKRREEKRRQQQQQEEQKRRQEEEELFRRKQVRQQELLLKLLQQQQAVAAVPVPPAPSSPPPLWAGLAKQGLSMKTLLELQLEGERQLHKQPAPREPSRAQAPNHRVQLGGLGSAPLNQWVSEAGPLWGGPDKSGGGSGSPGLWEDTLKSGGSLARSLGLKNSRSSPSLSDSYSHLSGRPVRKKTEEEEKLLKLLQGIPRPQDGFTQWCEQMLHTLSTTGSLDVPMAVAILKEVESPYDVHDYIRSCLGDTLEAKEFAKQFLERRAKQKAGQQRQRQQEAWLSSGSLQTAFQTNHSTKLGPGEGSKAKRRALMLHSDPSILGYSLHGPSGEIESVDDY</sequence>
<dbReference type="STRING" id="391180.A0A2Y9J5T0"/>
<dbReference type="GO" id="GO:0048009">
    <property type="term" value="P:insulin-like growth factor receptor signaling pathway"/>
    <property type="evidence" value="ECO:0007669"/>
    <property type="project" value="TreeGrafter"/>
</dbReference>
<dbReference type="InterPro" id="IPR035445">
    <property type="entry name" value="GYF-like_dom_sf"/>
</dbReference>
<feature type="region of interest" description="Disordered" evidence="3">
    <location>
        <begin position="748"/>
        <end position="777"/>
    </location>
</feature>
<dbReference type="SMART" id="SM00444">
    <property type="entry name" value="GYF"/>
    <property type="match status" value="1"/>
</dbReference>
<keyword evidence="1" id="KW-0597">Phosphoprotein</keyword>
<evidence type="ECO:0000313" key="6">
    <source>
        <dbReference type="RefSeq" id="XP_022356257.1"/>
    </source>
</evidence>
<proteinExistence type="inferred from homology"/>
<feature type="compositionally biased region" description="Acidic residues" evidence="3">
    <location>
        <begin position="353"/>
        <end position="362"/>
    </location>
</feature>
<organism evidence="5 6">
    <name type="scientific">Enhydra lutris kenyoni</name>
    <name type="common">northern sea otter</name>
    <dbReference type="NCBI Taxonomy" id="391180"/>
    <lineage>
        <taxon>Eukaryota</taxon>
        <taxon>Metazoa</taxon>
        <taxon>Chordata</taxon>
        <taxon>Craniata</taxon>
        <taxon>Vertebrata</taxon>
        <taxon>Euteleostomi</taxon>
        <taxon>Mammalia</taxon>
        <taxon>Eutheria</taxon>
        <taxon>Laurasiatheria</taxon>
        <taxon>Carnivora</taxon>
        <taxon>Caniformia</taxon>
        <taxon>Musteloidea</taxon>
        <taxon>Mustelidae</taxon>
        <taxon>Lutrinae</taxon>
        <taxon>Enhydra</taxon>
    </lineage>
</organism>
<evidence type="ECO:0000313" key="7">
    <source>
        <dbReference type="RefSeq" id="XP_022356258.1"/>
    </source>
</evidence>
<dbReference type="AlphaFoldDB" id="A0A2Y9J5T0"/>
<dbReference type="Proteomes" id="UP000248482">
    <property type="component" value="Unplaced"/>
</dbReference>
<feature type="region of interest" description="Disordered" evidence="3">
    <location>
        <begin position="227"/>
        <end position="481"/>
    </location>
</feature>
<evidence type="ECO:0000313" key="5">
    <source>
        <dbReference type="Proteomes" id="UP000248482"/>
    </source>
</evidence>
<feature type="compositionally biased region" description="Low complexity" evidence="3">
    <location>
        <begin position="426"/>
        <end position="437"/>
    </location>
</feature>
<dbReference type="InterPro" id="IPR003169">
    <property type="entry name" value="GYF"/>
</dbReference>
<dbReference type="RefSeq" id="XP_022356257.1">
    <property type="nucleotide sequence ID" value="XM_022500549.1"/>
</dbReference>
<dbReference type="GeneID" id="111145585"/>
<feature type="compositionally biased region" description="Basic and acidic residues" evidence="3">
    <location>
        <begin position="244"/>
        <end position="261"/>
    </location>
</feature>
<dbReference type="PROSITE" id="PS50829">
    <property type="entry name" value="GYF"/>
    <property type="match status" value="1"/>
</dbReference>
<dbReference type="FunFam" id="3.30.1490.40:FF:000001">
    <property type="entry name" value="GRB10-interacting GYF protein 2 isoform X1"/>
    <property type="match status" value="1"/>
</dbReference>
<dbReference type="GO" id="GO:0005829">
    <property type="term" value="C:cytosol"/>
    <property type="evidence" value="ECO:0007669"/>
    <property type="project" value="TreeGrafter"/>
</dbReference>
<evidence type="ECO:0000256" key="3">
    <source>
        <dbReference type="SAM" id="MobiDB-lite"/>
    </source>
</evidence>
<name>A0A2Y9J5T0_ENHLU</name>
<dbReference type="SUPFAM" id="SSF55277">
    <property type="entry name" value="GYF domain"/>
    <property type="match status" value="1"/>
</dbReference>
<feature type="domain" description="GYF" evidence="4">
    <location>
        <begin position="533"/>
        <end position="581"/>
    </location>
</feature>
<feature type="region of interest" description="Disordered" evidence="3">
    <location>
        <begin position="1072"/>
        <end position="1091"/>
    </location>
</feature>
<feature type="region of interest" description="Disordered" evidence="3">
    <location>
        <begin position="698"/>
        <end position="718"/>
    </location>
</feature>
<accession>A0A2Y9J5T0</accession>
<feature type="compositionally biased region" description="Basic and acidic residues" evidence="3">
    <location>
        <begin position="148"/>
        <end position="175"/>
    </location>
</feature>
<evidence type="ECO:0000259" key="4">
    <source>
        <dbReference type="PROSITE" id="PS50829"/>
    </source>
</evidence>
<feature type="region of interest" description="Disordered" evidence="3">
    <location>
        <begin position="839"/>
        <end position="938"/>
    </location>
</feature>
<dbReference type="Gene3D" id="3.30.1490.40">
    <property type="match status" value="1"/>
</dbReference>
<gene>
    <name evidence="6 7" type="primary">LOC111145585</name>
</gene>